<dbReference type="Gene3D" id="3.30.70.270">
    <property type="match status" value="1"/>
</dbReference>
<dbReference type="InterPro" id="IPR043128">
    <property type="entry name" value="Rev_trsase/Diguanyl_cyclase"/>
</dbReference>
<gene>
    <name evidence="1" type="ORF">T11_15342</name>
</gene>
<reference evidence="1 2" key="1">
    <citation type="submission" date="2015-01" db="EMBL/GenBank/DDBJ databases">
        <title>Evolution of Trichinella species and genotypes.</title>
        <authorList>
            <person name="Korhonen P.K."/>
            <person name="Edoardo P."/>
            <person name="Giuseppe L.R."/>
            <person name="Gasser R.B."/>
        </authorList>
    </citation>
    <scope>NUCLEOTIDE SEQUENCE [LARGE SCALE GENOMIC DNA]</scope>
    <source>
        <strain evidence="1">ISS1029</strain>
    </source>
</reference>
<dbReference type="EMBL" id="JYDP01003825">
    <property type="protein sequence ID" value="KRY95404.1"/>
    <property type="molecule type" value="Genomic_DNA"/>
</dbReference>
<sequence length="38" mass="4425">MFSKLDLAQAYQQLKVDESTEELLTLNTPRRLMKTLQA</sequence>
<dbReference type="OrthoDB" id="5858710at2759"/>
<accession>A0A0V1GB69</accession>
<dbReference type="Proteomes" id="UP000055024">
    <property type="component" value="Unassembled WGS sequence"/>
</dbReference>
<comment type="caution">
    <text evidence="1">The sequence shown here is derived from an EMBL/GenBank/DDBJ whole genome shotgun (WGS) entry which is preliminary data.</text>
</comment>
<keyword evidence="2" id="KW-1185">Reference proteome</keyword>
<protein>
    <recommendedName>
        <fullName evidence="3">Reverse transcriptase domain-containing protein</fullName>
    </recommendedName>
</protein>
<evidence type="ECO:0000313" key="2">
    <source>
        <dbReference type="Proteomes" id="UP000055024"/>
    </source>
</evidence>
<name>A0A0V1GB69_9BILA</name>
<dbReference type="AlphaFoldDB" id="A0A0V1GB69"/>
<organism evidence="1 2">
    <name type="scientific">Trichinella zimbabwensis</name>
    <dbReference type="NCBI Taxonomy" id="268475"/>
    <lineage>
        <taxon>Eukaryota</taxon>
        <taxon>Metazoa</taxon>
        <taxon>Ecdysozoa</taxon>
        <taxon>Nematoda</taxon>
        <taxon>Enoplea</taxon>
        <taxon>Dorylaimia</taxon>
        <taxon>Trichinellida</taxon>
        <taxon>Trichinellidae</taxon>
        <taxon>Trichinella</taxon>
    </lineage>
</organism>
<dbReference type="Gene3D" id="3.10.10.10">
    <property type="entry name" value="HIV Type 1 Reverse Transcriptase, subunit A, domain 1"/>
    <property type="match status" value="1"/>
</dbReference>
<evidence type="ECO:0008006" key="3">
    <source>
        <dbReference type="Google" id="ProtNLM"/>
    </source>
</evidence>
<proteinExistence type="predicted"/>
<evidence type="ECO:0000313" key="1">
    <source>
        <dbReference type="EMBL" id="KRY95404.1"/>
    </source>
</evidence>